<reference evidence="9" key="1">
    <citation type="submission" date="2016-10" db="EMBL/GenBank/DDBJ databases">
        <authorList>
            <person name="Varghese N."/>
            <person name="Submissions S."/>
        </authorList>
    </citation>
    <scope>NUCLEOTIDE SEQUENCE [LARGE SCALE GENOMIC DNA]</scope>
    <source>
        <strain evidence="9">IBRC-M 10761</strain>
    </source>
</reference>
<comment type="similarity">
    <text evidence="1 6">Belongs to the Cob(I)alamin adenosyltransferase family.</text>
</comment>
<dbReference type="SUPFAM" id="SSF89028">
    <property type="entry name" value="Cobalamin adenosyltransferase-like"/>
    <property type="match status" value="1"/>
</dbReference>
<protein>
    <recommendedName>
        <fullName evidence="6">Corrinoid adenosyltransferase</fullName>
        <ecNumber evidence="6">2.5.1.17</ecNumber>
    </recommendedName>
    <alternativeName>
        <fullName evidence="6">Cob(II)alamin adenosyltransferase</fullName>
    </alternativeName>
    <alternativeName>
        <fullName evidence="6">Cob(II)yrinic acid a,c-diamide adenosyltransferase</fullName>
    </alternativeName>
    <alternativeName>
        <fullName evidence="6">Cobinamide/cobalamin adenosyltransferase</fullName>
    </alternativeName>
</protein>
<dbReference type="PANTHER" id="PTHR12213">
    <property type="entry name" value="CORRINOID ADENOSYLTRANSFERASE"/>
    <property type="match status" value="1"/>
</dbReference>
<gene>
    <name evidence="8" type="ORF">SAMN05192553_103415</name>
</gene>
<dbReference type="Proteomes" id="UP000199403">
    <property type="component" value="Unassembled WGS sequence"/>
</dbReference>
<evidence type="ECO:0000259" key="7">
    <source>
        <dbReference type="Pfam" id="PF01923"/>
    </source>
</evidence>
<keyword evidence="6" id="KW-0169">Cobalamin biosynthesis</keyword>
<dbReference type="RefSeq" id="WP_092173884.1">
    <property type="nucleotide sequence ID" value="NZ_FNZH01000003.1"/>
</dbReference>
<sequence>MKIYTKTGDKGETSLLGGTRVHKSHLRIDAYGTIDELNAQMGLLRDQEVNQKRTEKLYAIQDRLFVIGALLATDPEFKTLKLPTLKKEDVTFLEGEIDAMESGLPELKNFIIPGGHPVVSYAHIARTVCRRAERSIVLLADSSPVDPLITEYVNRLSDYLFVLGRQLAKELAVNEVTWRPEK</sequence>
<evidence type="ECO:0000256" key="5">
    <source>
        <dbReference type="ARBA" id="ARBA00022840"/>
    </source>
</evidence>
<dbReference type="GO" id="GO:0005524">
    <property type="term" value="F:ATP binding"/>
    <property type="evidence" value="ECO:0007669"/>
    <property type="project" value="UniProtKB-UniRule"/>
</dbReference>
<dbReference type="PANTHER" id="PTHR12213:SF0">
    <property type="entry name" value="CORRINOID ADENOSYLTRANSFERASE MMAB"/>
    <property type="match status" value="1"/>
</dbReference>
<comment type="subunit">
    <text evidence="2">Homotrimer.</text>
</comment>
<proteinExistence type="inferred from homology"/>
<evidence type="ECO:0000256" key="4">
    <source>
        <dbReference type="ARBA" id="ARBA00022741"/>
    </source>
</evidence>
<evidence type="ECO:0000256" key="6">
    <source>
        <dbReference type="RuleBase" id="RU366026"/>
    </source>
</evidence>
<comment type="pathway">
    <text evidence="6">Cofactor biosynthesis; adenosylcobalamin biosynthesis; adenosylcobalamin from cob(II)yrinate a,c-diamide: step 2/7.</text>
</comment>
<dbReference type="InterPro" id="IPR016030">
    <property type="entry name" value="CblAdoTrfase-like"/>
</dbReference>
<dbReference type="Pfam" id="PF01923">
    <property type="entry name" value="Cob_adeno_trans"/>
    <property type="match status" value="1"/>
</dbReference>
<evidence type="ECO:0000256" key="1">
    <source>
        <dbReference type="ARBA" id="ARBA00007487"/>
    </source>
</evidence>
<keyword evidence="9" id="KW-1185">Reference proteome</keyword>
<evidence type="ECO:0000313" key="9">
    <source>
        <dbReference type="Proteomes" id="UP000199403"/>
    </source>
</evidence>
<accession>A0A1H6Y1S9</accession>
<keyword evidence="3 6" id="KW-0808">Transferase</keyword>
<comment type="catalytic activity">
    <reaction evidence="6">
        <text>2 cob(II)alamin + reduced [electron-transfer flavoprotein] + 2 ATP = 2 adenosylcob(III)alamin + 2 triphosphate + oxidized [electron-transfer flavoprotein] + 3 H(+)</text>
        <dbReference type="Rhea" id="RHEA:28671"/>
        <dbReference type="Rhea" id="RHEA-COMP:10685"/>
        <dbReference type="Rhea" id="RHEA-COMP:10686"/>
        <dbReference type="ChEBI" id="CHEBI:15378"/>
        <dbReference type="ChEBI" id="CHEBI:16304"/>
        <dbReference type="ChEBI" id="CHEBI:18036"/>
        <dbReference type="ChEBI" id="CHEBI:18408"/>
        <dbReference type="ChEBI" id="CHEBI:30616"/>
        <dbReference type="ChEBI" id="CHEBI:57692"/>
        <dbReference type="ChEBI" id="CHEBI:58307"/>
        <dbReference type="EC" id="2.5.1.17"/>
    </reaction>
</comment>
<dbReference type="STRING" id="1416801.SAMN05192553_103415"/>
<dbReference type="Gene3D" id="1.20.1200.10">
    <property type="entry name" value="Cobalamin adenosyltransferase-like"/>
    <property type="match status" value="1"/>
</dbReference>
<dbReference type="FunFam" id="1.20.1200.10:FF:000001">
    <property type="entry name" value="Cob(I)yrinic acid a,c-diamide adenosyltransferase"/>
    <property type="match status" value="1"/>
</dbReference>
<dbReference type="OrthoDB" id="9778896at2"/>
<dbReference type="AlphaFoldDB" id="A0A1H6Y1S9"/>
<organism evidence="8 9">
    <name type="scientific">Cyclobacterium xiamenense</name>
    <dbReference type="NCBI Taxonomy" id="1297121"/>
    <lineage>
        <taxon>Bacteria</taxon>
        <taxon>Pseudomonadati</taxon>
        <taxon>Bacteroidota</taxon>
        <taxon>Cytophagia</taxon>
        <taxon>Cytophagales</taxon>
        <taxon>Cyclobacteriaceae</taxon>
        <taxon>Cyclobacterium</taxon>
    </lineage>
</organism>
<comment type="catalytic activity">
    <reaction evidence="6">
        <text>2 cob(II)yrinate a,c diamide + reduced [electron-transfer flavoprotein] + 2 ATP = 2 adenosylcob(III)yrinate a,c-diamide + 2 triphosphate + oxidized [electron-transfer flavoprotein] + 3 H(+)</text>
        <dbReference type="Rhea" id="RHEA:11528"/>
        <dbReference type="Rhea" id="RHEA-COMP:10685"/>
        <dbReference type="Rhea" id="RHEA-COMP:10686"/>
        <dbReference type="ChEBI" id="CHEBI:15378"/>
        <dbReference type="ChEBI" id="CHEBI:18036"/>
        <dbReference type="ChEBI" id="CHEBI:30616"/>
        <dbReference type="ChEBI" id="CHEBI:57692"/>
        <dbReference type="ChEBI" id="CHEBI:58307"/>
        <dbReference type="ChEBI" id="CHEBI:58503"/>
        <dbReference type="ChEBI" id="CHEBI:58537"/>
        <dbReference type="EC" id="2.5.1.17"/>
    </reaction>
</comment>
<keyword evidence="4 6" id="KW-0547">Nucleotide-binding</keyword>
<feature type="domain" description="Cobalamin adenosyltransferase-like" evidence="7">
    <location>
        <begin position="3"/>
        <end position="166"/>
    </location>
</feature>
<keyword evidence="5 6" id="KW-0067">ATP-binding</keyword>
<evidence type="ECO:0000313" key="8">
    <source>
        <dbReference type="EMBL" id="SEJ35263.1"/>
    </source>
</evidence>
<dbReference type="EC" id="2.5.1.17" evidence="6"/>
<dbReference type="NCBIfam" id="TIGR00636">
    <property type="entry name" value="PduO_Nterm"/>
    <property type="match status" value="1"/>
</dbReference>
<evidence type="ECO:0000256" key="2">
    <source>
        <dbReference type="ARBA" id="ARBA00011233"/>
    </source>
</evidence>
<evidence type="ECO:0000256" key="3">
    <source>
        <dbReference type="ARBA" id="ARBA00022679"/>
    </source>
</evidence>
<dbReference type="InterPro" id="IPR029499">
    <property type="entry name" value="PduO-typ"/>
</dbReference>
<dbReference type="EMBL" id="FNZH01000003">
    <property type="protein sequence ID" value="SEJ35263.1"/>
    <property type="molecule type" value="Genomic_DNA"/>
</dbReference>
<dbReference type="InterPro" id="IPR036451">
    <property type="entry name" value="CblAdoTrfase-like_sf"/>
</dbReference>
<dbReference type="GO" id="GO:0009236">
    <property type="term" value="P:cobalamin biosynthetic process"/>
    <property type="evidence" value="ECO:0007669"/>
    <property type="project" value="UniProtKB-UniRule"/>
</dbReference>
<dbReference type="UniPathway" id="UPA00148">
    <property type="reaction ID" value="UER00233"/>
</dbReference>
<name>A0A1H6Y1S9_9BACT</name>
<dbReference type="GO" id="GO:0008817">
    <property type="term" value="F:corrinoid adenosyltransferase activity"/>
    <property type="evidence" value="ECO:0007669"/>
    <property type="project" value="UniProtKB-UniRule"/>
</dbReference>